<dbReference type="EMBL" id="CAFBOF010000031">
    <property type="protein sequence ID" value="CAB4982950.1"/>
    <property type="molecule type" value="Genomic_DNA"/>
</dbReference>
<evidence type="ECO:0000259" key="1">
    <source>
        <dbReference type="Pfam" id="PF20789"/>
    </source>
</evidence>
<dbReference type="EMBL" id="CAFBPQ010000005">
    <property type="protein sequence ID" value="CAB5015514.1"/>
    <property type="molecule type" value="Genomic_DNA"/>
</dbReference>
<dbReference type="InterPro" id="IPR049450">
    <property type="entry name" value="ACOT8-like_C"/>
</dbReference>
<protein>
    <submittedName>
        <fullName evidence="5">Unannotated protein</fullName>
    </submittedName>
</protein>
<gene>
    <name evidence="2" type="ORF">UFOPK2683_01134</name>
    <name evidence="3" type="ORF">UFOPK3605_00497</name>
    <name evidence="4" type="ORF">UFOPK3897_01224</name>
    <name evidence="5" type="ORF">UFOPK4121_00305</name>
</gene>
<organism evidence="5">
    <name type="scientific">freshwater metagenome</name>
    <dbReference type="NCBI Taxonomy" id="449393"/>
    <lineage>
        <taxon>unclassified sequences</taxon>
        <taxon>metagenomes</taxon>
        <taxon>ecological metagenomes</taxon>
    </lineage>
</organism>
<evidence type="ECO:0000313" key="2">
    <source>
        <dbReference type="EMBL" id="CAB4728611.1"/>
    </source>
</evidence>
<evidence type="ECO:0000313" key="5">
    <source>
        <dbReference type="EMBL" id="CAB5015514.1"/>
    </source>
</evidence>
<dbReference type="InterPro" id="IPR029069">
    <property type="entry name" value="HotDog_dom_sf"/>
</dbReference>
<reference evidence="5" key="1">
    <citation type="submission" date="2020-05" db="EMBL/GenBank/DDBJ databases">
        <authorList>
            <person name="Chiriac C."/>
            <person name="Salcher M."/>
            <person name="Ghai R."/>
            <person name="Kavagutti S V."/>
        </authorList>
    </citation>
    <scope>NUCLEOTIDE SEQUENCE</scope>
</reference>
<name>A0A6J7QNA5_9ZZZZ</name>
<accession>A0A6J7QNA5</accession>
<sequence length="273" mass="29735">MDIQDFYGIEATSDPNRWRMPVVKELCSGIGALFGGCGLGAGVAVLERITQRPLVWATAQFLQFVRPPSVLELEAVEIVRGHASSQARVFARADGQEIFTVLATLGKRNLPWSGEWAVMPETAPPEQCEMRPLRGDHEGTIVSQLEMRIANARDMENLDGTIGDGRSALWVKLPTSLGSSAPALSILGDWVPFGIGQALGRLTASNSLDNTLRMVETDHPTEWVLADIRIQAVTNGFGHGVVHLWAQDGTLLATASQSAICRQWDSSRFEEKS</sequence>
<feature type="domain" description="Acyl-CoA thioesterase-like C-terminal" evidence="1">
    <location>
        <begin position="125"/>
        <end position="260"/>
    </location>
</feature>
<evidence type="ECO:0000313" key="4">
    <source>
        <dbReference type="EMBL" id="CAB4982950.1"/>
    </source>
</evidence>
<dbReference type="InterPro" id="IPR042171">
    <property type="entry name" value="Acyl-CoA_hotdog"/>
</dbReference>
<dbReference type="Gene3D" id="2.40.160.210">
    <property type="entry name" value="Acyl-CoA thioesterase, double hotdog domain"/>
    <property type="match status" value="1"/>
</dbReference>
<dbReference type="Pfam" id="PF20789">
    <property type="entry name" value="4HBT_3C"/>
    <property type="match status" value="1"/>
</dbReference>
<dbReference type="SUPFAM" id="SSF54637">
    <property type="entry name" value="Thioesterase/thiol ester dehydrase-isomerase"/>
    <property type="match status" value="2"/>
</dbReference>
<evidence type="ECO:0000313" key="3">
    <source>
        <dbReference type="EMBL" id="CAB4901347.1"/>
    </source>
</evidence>
<dbReference type="EMBL" id="CAFBMM010000014">
    <property type="protein sequence ID" value="CAB4901347.1"/>
    <property type="molecule type" value="Genomic_DNA"/>
</dbReference>
<dbReference type="AlphaFoldDB" id="A0A6J7QNA5"/>
<dbReference type="EMBL" id="CAEZYK010000069">
    <property type="protein sequence ID" value="CAB4728611.1"/>
    <property type="molecule type" value="Genomic_DNA"/>
</dbReference>
<proteinExistence type="predicted"/>